<dbReference type="InterPro" id="IPR003591">
    <property type="entry name" value="Leu-rich_rpt_typical-subtyp"/>
</dbReference>
<comment type="caution">
    <text evidence="6">The sequence shown here is derived from an EMBL/GenBank/DDBJ whole genome shotgun (WGS) entry which is preliminary data.</text>
</comment>
<dbReference type="Gene3D" id="3.80.10.10">
    <property type="entry name" value="Ribonuclease Inhibitor"/>
    <property type="match status" value="4"/>
</dbReference>
<evidence type="ECO:0000313" key="6">
    <source>
        <dbReference type="EMBL" id="KAF3969339.1"/>
    </source>
</evidence>
<evidence type="ECO:0000259" key="5">
    <source>
        <dbReference type="Pfam" id="PF23286"/>
    </source>
</evidence>
<feature type="domain" description="C-JID" evidence="4">
    <location>
        <begin position="514"/>
        <end position="554"/>
    </location>
</feature>
<evidence type="ECO:0000256" key="1">
    <source>
        <dbReference type="ARBA" id="ARBA00022614"/>
    </source>
</evidence>
<dbReference type="SMART" id="SM00369">
    <property type="entry name" value="LRR_TYP"/>
    <property type="match status" value="3"/>
</dbReference>
<dbReference type="PANTHER" id="PTHR11017">
    <property type="entry name" value="LEUCINE-RICH REPEAT-CONTAINING PROTEIN"/>
    <property type="match status" value="1"/>
</dbReference>
<keyword evidence="2" id="KW-0677">Repeat</keyword>
<dbReference type="PANTHER" id="PTHR11017:SF527">
    <property type="entry name" value="TMV RESISTANCE PROTEIN N-LIKE"/>
    <property type="match status" value="1"/>
</dbReference>
<evidence type="ECO:0000256" key="2">
    <source>
        <dbReference type="ARBA" id="ARBA00022737"/>
    </source>
</evidence>
<dbReference type="GO" id="GO:0006952">
    <property type="term" value="P:defense response"/>
    <property type="evidence" value="ECO:0007669"/>
    <property type="project" value="InterPro"/>
</dbReference>
<dbReference type="Pfam" id="PF20160">
    <property type="entry name" value="C-JID"/>
    <property type="match status" value="1"/>
</dbReference>
<dbReference type="SUPFAM" id="SSF52047">
    <property type="entry name" value="RNI-like"/>
    <property type="match status" value="1"/>
</dbReference>
<keyword evidence="1" id="KW-0433">Leucine-rich repeat</keyword>
<dbReference type="InterPro" id="IPR032675">
    <property type="entry name" value="LRR_dom_sf"/>
</dbReference>
<dbReference type="InterPro" id="IPR045344">
    <property type="entry name" value="C-JID"/>
</dbReference>
<evidence type="ECO:0000313" key="7">
    <source>
        <dbReference type="Proteomes" id="UP000737018"/>
    </source>
</evidence>
<keyword evidence="7" id="KW-1185">Reference proteome</keyword>
<protein>
    <submittedName>
        <fullName evidence="6">Uncharacterized protein</fullName>
    </submittedName>
</protein>
<sequence>MGRDIVCQECPDNPLRRSRLWLYKDIEDALERNKETEKIEGIVLKLFNPKVAHWNLESFSKMHCLKTLIIDNVDLKKDLKYLPSGLRFLDWSGYPSKLFPSSFKAKSFERLKAIKLNKSLKLIKTPNFTDFPVLEELELEDCINLLALHPLIGVHKKLTLLNLKGCKNLKSLPRKLEMESLEILILSECSKVKSIPEFGENMKSVSKLYLDGTTISKLPTSIGNLTGLVLLNVKDCKNLMTLPISFLNLKSLEKLHISGCSKLLKSLGATECLEGLDETGTAKKFKKLFISGVKRRSTNPLDLSITSLSCLRSLSKLETLDLSYCNLNAIPDAICCLSTLENLILRGNNFGSFMQGSPDPLEMLLTSLSEGSFSLNKLDLSYCNLNGFSDRIGCLPSLKELILSGNKFGYLPESIAQLSNLLSLHLEDCPSLRSLPMLPYRPESSPLLDSLPTLPIPHIFGFGSHMGFVYTGFAPGAPGLEERWIKGAPSQDFIPYIYRLSPEVGKSPYTIAFESEIPEWFELQNKGAEINIKVPSHLCNELAGIASCAVFCCCQPVDIVQLDCYFMCNGQIITSKFIIVQRLRIYQISFS</sequence>
<gene>
    <name evidence="6" type="ORF">CMV_006859</name>
</gene>
<accession>A0A8J4RJ36</accession>
<name>A0A8J4RJ36_9ROSI</name>
<reference evidence="6" key="1">
    <citation type="submission" date="2020-03" db="EMBL/GenBank/DDBJ databases">
        <title>Castanea mollissima Vanexum genome sequencing.</title>
        <authorList>
            <person name="Staton M."/>
        </authorList>
    </citation>
    <scope>NUCLEOTIDE SEQUENCE</scope>
    <source>
        <tissue evidence="6">Leaf</tissue>
    </source>
</reference>
<evidence type="ECO:0000259" key="4">
    <source>
        <dbReference type="Pfam" id="PF20160"/>
    </source>
</evidence>
<dbReference type="Pfam" id="PF23286">
    <property type="entry name" value="LRR_13"/>
    <property type="match status" value="1"/>
</dbReference>
<organism evidence="6 7">
    <name type="scientific">Castanea mollissima</name>
    <name type="common">Chinese chestnut</name>
    <dbReference type="NCBI Taxonomy" id="60419"/>
    <lineage>
        <taxon>Eukaryota</taxon>
        <taxon>Viridiplantae</taxon>
        <taxon>Streptophyta</taxon>
        <taxon>Embryophyta</taxon>
        <taxon>Tracheophyta</taxon>
        <taxon>Spermatophyta</taxon>
        <taxon>Magnoliopsida</taxon>
        <taxon>eudicotyledons</taxon>
        <taxon>Gunneridae</taxon>
        <taxon>Pentapetalae</taxon>
        <taxon>rosids</taxon>
        <taxon>fabids</taxon>
        <taxon>Fagales</taxon>
        <taxon>Fagaceae</taxon>
        <taxon>Castanea</taxon>
    </lineage>
</organism>
<dbReference type="Pfam" id="PF00560">
    <property type="entry name" value="LRR_1"/>
    <property type="match status" value="2"/>
</dbReference>
<dbReference type="EMBL" id="JRKL02000658">
    <property type="protein sequence ID" value="KAF3969339.1"/>
    <property type="molecule type" value="Genomic_DNA"/>
</dbReference>
<dbReference type="InterPro" id="IPR044974">
    <property type="entry name" value="Disease_R_plants"/>
</dbReference>
<dbReference type="InterPro" id="IPR001611">
    <property type="entry name" value="Leu-rich_rpt"/>
</dbReference>
<evidence type="ECO:0000256" key="3">
    <source>
        <dbReference type="ARBA" id="ARBA00022821"/>
    </source>
</evidence>
<dbReference type="AlphaFoldDB" id="A0A8J4RJ36"/>
<feature type="domain" description="Disease resistance protein RPS4B/Roq1-like leucine-rich repeats" evidence="5">
    <location>
        <begin position="179"/>
        <end position="267"/>
    </location>
</feature>
<dbReference type="Proteomes" id="UP000737018">
    <property type="component" value="Unassembled WGS sequence"/>
</dbReference>
<dbReference type="OrthoDB" id="72369at2759"/>
<keyword evidence="3" id="KW-0611">Plant defense</keyword>
<proteinExistence type="predicted"/>
<dbReference type="InterPro" id="IPR058546">
    <property type="entry name" value="RPS4B/Roq1-like_LRR"/>
</dbReference>